<keyword evidence="2" id="KW-0413">Isomerase</keyword>
<evidence type="ECO:0000256" key="2">
    <source>
        <dbReference type="ARBA" id="ARBA00023235"/>
    </source>
</evidence>
<dbReference type="EMBL" id="QEWP01000011">
    <property type="protein sequence ID" value="PWD98752.1"/>
    <property type="molecule type" value="Genomic_DNA"/>
</dbReference>
<reference evidence="8 9" key="1">
    <citation type="submission" date="2018-05" db="EMBL/GenBank/DDBJ databases">
        <title>Marinilabilia rubrum sp. nov., isolated from saltern sediment.</title>
        <authorList>
            <person name="Zhang R."/>
        </authorList>
    </citation>
    <scope>NUCLEOTIDE SEQUENCE [LARGE SCALE GENOMIC DNA]</scope>
    <source>
        <strain evidence="8 9">WTE16</strain>
    </source>
</reference>
<comment type="similarity">
    <text evidence="1">Belongs to the DHNA family.</text>
</comment>
<dbReference type="InterPro" id="IPR006157">
    <property type="entry name" value="FolB_dom"/>
</dbReference>
<feature type="domain" description="Dihydroneopterin aldolase/epimerase" evidence="7">
    <location>
        <begin position="4"/>
        <end position="114"/>
    </location>
</feature>
<dbReference type="GO" id="GO:0005829">
    <property type="term" value="C:cytosol"/>
    <property type="evidence" value="ECO:0007669"/>
    <property type="project" value="TreeGrafter"/>
</dbReference>
<dbReference type="SUPFAM" id="SSF55620">
    <property type="entry name" value="Tetrahydrobiopterin biosynthesis enzymes-like"/>
    <property type="match status" value="1"/>
</dbReference>
<dbReference type="Pfam" id="PF02152">
    <property type="entry name" value="FolB"/>
    <property type="match status" value="1"/>
</dbReference>
<comment type="catalytic activity">
    <reaction evidence="3">
        <text>7,8-dihydroneopterin 3'-triphosphate = 7,8-dihydromonapterin 3'-triphosphate</text>
        <dbReference type="Rhea" id="RHEA:28346"/>
        <dbReference type="ChEBI" id="CHEBI:58462"/>
        <dbReference type="ChEBI" id="CHEBI:61186"/>
        <dbReference type="EC" id="5.1.99.7"/>
    </reaction>
</comment>
<dbReference type="GO" id="GO:0004150">
    <property type="term" value="F:dihydroneopterin aldolase activity"/>
    <property type="evidence" value="ECO:0007669"/>
    <property type="project" value="InterPro"/>
</dbReference>
<evidence type="ECO:0000259" key="7">
    <source>
        <dbReference type="SMART" id="SM00905"/>
    </source>
</evidence>
<evidence type="ECO:0000256" key="3">
    <source>
        <dbReference type="ARBA" id="ARBA00043806"/>
    </source>
</evidence>
<dbReference type="GO" id="GO:0008719">
    <property type="term" value="F:dihydroneopterin triphosphate 2'-epimerase activity"/>
    <property type="evidence" value="ECO:0007669"/>
    <property type="project" value="UniProtKB-EC"/>
</dbReference>
<dbReference type="NCBIfam" id="TIGR00526">
    <property type="entry name" value="folB_dom"/>
    <property type="match status" value="1"/>
</dbReference>
<dbReference type="Gene3D" id="3.30.1130.10">
    <property type="match status" value="1"/>
</dbReference>
<dbReference type="AlphaFoldDB" id="A0A2U2B6T3"/>
<dbReference type="InterPro" id="IPR006156">
    <property type="entry name" value="Dihydroneopterin_aldolase"/>
</dbReference>
<dbReference type="PANTHER" id="PTHR42844">
    <property type="entry name" value="DIHYDRONEOPTERIN ALDOLASE 1-RELATED"/>
    <property type="match status" value="1"/>
</dbReference>
<dbReference type="InterPro" id="IPR043133">
    <property type="entry name" value="GTP-CH-I_C/QueF"/>
</dbReference>
<name>A0A2U2B6T3_9BACT</name>
<accession>A0A2U2B6T3</accession>
<evidence type="ECO:0000256" key="4">
    <source>
        <dbReference type="ARBA" id="ARBA00044039"/>
    </source>
</evidence>
<evidence type="ECO:0000256" key="6">
    <source>
        <dbReference type="ARBA" id="ARBA00044306"/>
    </source>
</evidence>
<dbReference type="GO" id="GO:0006760">
    <property type="term" value="P:folic acid-containing compound metabolic process"/>
    <property type="evidence" value="ECO:0007669"/>
    <property type="project" value="InterPro"/>
</dbReference>
<dbReference type="RefSeq" id="WP_109265014.1">
    <property type="nucleotide sequence ID" value="NZ_QEWP01000011.1"/>
</dbReference>
<keyword evidence="9" id="KW-1185">Reference proteome</keyword>
<evidence type="ECO:0000256" key="1">
    <source>
        <dbReference type="ARBA" id="ARBA00005708"/>
    </source>
</evidence>
<sequence length="119" mass="13534">MATISIKDLLLRTQVGFNPHELGKKQDIVINLVIDYSLNGEEDSDEPEEALDYRDICKTIIALVESKSYNLLEKIANDITGLLLQYQRVQRVTVEVDKPHALRFSKSVSFSITKNRKAN</sequence>
<protein>
    <recommendedName>
        <fullName evidence="5">Dihydroneopterin triphosphate 2'-epimerase</fullName>
        <ecNumber evidence="4">5.1.99.7</ecNumber>
    </recommendedName>
    <alternativeName>
        <fullName evidence="6">D-erythro-7,8-dihydroneopterin triphosphate epimerase</fullName>
    </alternativeName>
</protein>
<dbReference type="PANTHER" id="PTHR42844:SF10">
    <property type="entry name" value="DIHYDRONEOPTERIN TRIPHOSPHATE 2'-EPIMERASE"/>
    <property type="match status" value="1"/>
</dbReference>
<dbReference type="EC" id="5.1.99.7" evidence="4"/>
<proteinExistence type="inferred from homology"/>
<comment type="caution">
    <text evidence="8">The sequence shown here is derived from an EMBL/GenBank/DDBJ whole genome shotgun (WGS) entry which is preliminary data.</text>
</comment>
<dbReference type="Proteomes" id="UP000244956">
    <property type="component" value="Unassembled WGS sequence"/>
</dbReference>
<dbReference type="OrthoDB" id="1121389at2"/>
<dbReference type="SMART" id="SM00905">
    <property type="entry name" value="FolB"/>
    <property type="match status" value="1"/>
</dbReference>
<evidence type="ECO:0000313" key="9">
    <source>
        <dbReference type="Proteomes" id="UP000244956"/>
    </source>
</evidence>
<evidence type="ECO:0000313" key="8">
    <source>
        <dbReference type="EMBL" id="PWD98752.1"/>
    </source>
</evidence>
<organism evidence="8 9">
    <name type="scientific">Marinilabilia rubra</name>
    <dbReference type="NCBI Taxonomy" id="2162893"/>
    <lineage>
        <taxon>Bacteria</taxon>
        <taxon>Pseudomonadati</taxon>
        <taxon>Bacteroidota</taxon>
        <taxon>Bacteroidia</taxon>
        <taxon>Marinilabiliales</taxon>
        <taxon>Marinilabiliaceae</taxon>
        <taxon>Marinilabilia</taxon>
    </lineage>
</organism>
<evidence type="ECO:0000256" key="5">
    <source>
        <dbReference type="ARBA" id="ARBA00044197"/>
    </source>
</evidence>
<gene>
    <name evidence="8" type="primary">folX</name>
    <name evidence="8" type="ORF">DDZ16_13515</name>
</gene>